<feature type="compositionally biased region" description="Acidic residues" evidence="1">
    <location>
        <begin position="505"/>
        <end position="524"/>
    </location>
</feature>
<evidence type="ECO:0000256" key="1">
    <source>
        <dbReference type="SAM" id="MobiDB-lite"/>
    </source>
</evidence>
<feature type="non-terminal residue" evidence="2">
    <location>
        <position position="1"/>
    </location>
</feature>
<dbReference type="EMBL" id="MU005967">
    <property type="protein sequence ID" value="KAF2862128.1"/>
    <property type="molecule type" value="Genomic_DNA"/>
</dbReference>
<keyword evidence="3" id="KW-1185">Reference proteome</keyword>
<dbReference type="InterPro" id="IPR010770">
    <property type="entry name" value="Ecd"/>
</dbReference>
<feature type="region of interest" description="Disordered" evidence="1">
    <location>
        <begin position="472"/>
        <end position="524"/>
    </location>
</feature>
<feature type="compositionally biased region" description="Basic and acidic residues" evidence="1">
    <location>
        <begin position="404"/>
        <end position="430"/>
    </location>
</feature>
<feature type="region of interest" description="Disordered" evidence="1">
    <location>
        <begin position="540"/>
        <end position="565"/>
    </location>
</feature>
<dbReference type="PANTHER" id="PTHR13060">
    <property type="entry name" value="SGT1 PROTEIN HSGT1 SUPPRESSOR OF GCR2"/>
    <property type="match status" value="1"/>
</dbReference>
<sequence length="565" mass="64104">FARRIPDDCVEYSIFVPNAKNPKQRLSQILQTATNLVKQHTKSYIWHHDPFVLKLTSAQPPSLHGRTIFADSLSDEWFIVYLLLTLSNLCPDAWIRICDTDGEFLLIEASSSLPRWLNPDLAEHRLWLNNGHLRLIPLDTTLPTNLPITSALSFITLHPEKLIISPYIEEEAFFRLRNYPDEIEATFHHAVVSIPRRLAWVIHTFPASISKAIEAFYLRDFVSMKPLLTKDLAMLCFPPEDFVDVSVKFTRVGFAQLRSQVFETPPSWVGVRPRLKGDMKLEVGMKVACGFEMLLAVKGGGGVAAEIKKLLGELEVGKVRLPSDAEIEKWEKREDSEEWLDVDYNELEKELSGKEAKRFGDHTAQENLRRMVDRFKGFLEEEEEGSERDDDDDDDASDESDDEEVKKKEDDLFAKSMKETRGMTAEQIEKSGLLDEARRLALEDADMDVDTPDDEDEEVKKVMAMMDKELKAHGAFDKGPKPAKKPMFGPERPPHMMPKGKEKAVEEEDAEAEAELSSSDDEDYNQVDLNLAKNLLESFKSQTGTSGPAGNMMRALGMNMPRDEG</sequence>
<dbReference type="OrthoDB" id="27237at2759"/>
<reference evidence="2" key="1">
    <citation type="journal article" date="2020" name="Stud. Mycol.">
        <title>101 Dothideomycetes genomes: a test case for predicting lifestyles and emergence of pathogens.</title>
        <authorList>
            <person name="Haridas S."/>
            <person name="Albert R."/>
            <person name="Binder M."/>
            <person name="Bloem J."/>
            <person name="Labutti K."/>
            <person name="Salamov A."/>
            <person name="Andreopoulos B."/>
            <person name="Baker S."/>
            <person name="Barry K."/>
            <person name="Bills G."/>
            <person name="Bluhm B."/>
            <person name="Cannon C."/>
            <person name="Castanera R."/>
            <person name="Culley D."/>
            <person name="Daum C."/>
            <person name="Ezra D."/>
            <person name="Gonzalez J."/>
            <person name="Henrissat B."/>
            <person name="Kuo A."/>
            <person name="Liang C."/>
            <person name="Lipzen A."/>
            <person name="Lutzoni F."/>
            <person name="Magnuson J."/>
            <person name="Mondo S."/>
            <person name="Nolan M."/>
            <person name="Ohm R."/>
            <person name="Pangilinan J."/>
            <person name="Park H.-J."/>
            <person name="Ramirez L."/>
            <person name="Alfaro M."/>
            <person name="Sun H."/>
            <person name="Tritt A."/>
            <person name="Yoshinaga Y."/>
            <person name="Zwiers L.-H."/>
            <person name="Turgeon B."/>
            <person name="Goodwin S."/>
            <person name="Spatafora J."/>
            <person name="Crous P."/>
            <person name="Grigoriev I."/>
        </authorList>
    </citation>
    <scope>NUCLEOTIDE SEQUENCE</scope>
    <source>
        <strain evidence="2">CBS 480.64</strain>
    </source>
</reference>
<feature type="region of interest" description="Disordered" evidence="1">
    <location>
        <begin position="379"/>
        <end position="430"/>
    </location>
</feature>
<feature type="compositionally biased region" description="Acidic residues" evidence="1">
    <location>
        <begin position="380"/>
        <end position="403"/>
    </location>
</feature>
<gene>
    <name evidence="2" type="ORF">K470DRAFT_195562</name>
</gene>
<dbReference type="GO" id="GO:0005634">
    <property type="term" value="C:nucleus"/>
    <property type="evidence" value="ECO:0007669"/>
    <property type="project" value="TreeGrafter"/>
</dbReference>
<feature type="non-terminal residue" evidence="2">
    <location>
        <position position="565"/>
    </location>
</feature>
<dbReference type="Proteomes" id="UP000799421">
    <property type="component" value="Unassembled WGS sequence"/>
</dbReference>
<accession>A0A6A7C618</accession>
<dbReference type="PANTHER" id="PTHR13060:SF0">
    <property type="entry name" value="PROTEIN ECDYSONELESS HOMOLOG"/>
    <property type="match status" value="1"/>
</dbReference>
<protein>
    <submittedName>
        <fullName evidence="2">SGT1-domain-containing protein</fullName>
    </submittedName>
</protein>
<name>A0A6A7C618_9PEZI</name>
<proteinExistence type="predicted"/>
<dbReference type="AlphaFoldDB" id="A0A6A7C618"/>
<evidence type="ECO:0000313" key="2">
    <source>
        <dbReference type="EMBL" id="KAF2862128.1"/>
    </source>
</evidence>
<evidence type="ECO:0000313" key="3">
    <source>
        <dbReference type="Proteomes" id="UP000799421"/>
    </source>
</evidence>
<dbReference type="Pfam" id="PF07093">
    <property type="entry name" value="SGT1"/>
    <property type="match status" value="1"/>
</dbReference>
<organism evidence="2 3">
    <name type="scientific">Piedraia hortae CBS 480.64</name>
    <dbReference type="NCBI Taxonomy" id="1314780"/>
    <lineage>
        <taxon>Eukaryota</taxon>
        <taxon>Fungi</taxon>
        <taxon>Dikarya</taxon>
        <taxon>Ascomycota</taxon>
        <taxon>Pezizomycotina</taxon>
        <taxon>Dothideomycetes</taxon>
        <taxon>Dothideomycetidae</taxon>
        <taxon>Capnodiales</taxon>
        <taxon>Piedraiaceae</taxon>
        <taxon>Piedraia</taxon>
    </lineage>
</organism>